<keyword evidence="3" id="KW-0804">Transcription</keyword>
<dbReference type="GO" id="GO:0006355">
    <property type="term" value="P:regulation of DNA-templated transcription"/>
    <property type="evidence" value="ECO:0007669"/>
    <property type="project" value="InterPro"/>
</dbReference>
<reference evidence="7" key="1">
    <citation type="journal article" date="2014" name="Science">
        <title>Ancient hybridizations among the ancestral genomes of bread wheat.</title>
        <authorList>
            <consortium name="International Wheat Genome Sequencing Consortium,"/>
            <person name="Marcussen T."/>
            <person name="Sandve S.R."/>
            <person name="Heier L."/>
            <person name="Spannagl M."/>
            <person name="Pfeifer M."/>
            <person name="Jakobsen K.S."/>
            <person name="Wulff B.B."/>
            <person name="Steuernagel B."/>
            <person name="Mayer K.F."/>
            <person name="Olsen O.A."/>
        </authorList>
    </citation>
    <scope>NUCLEOTIDE SEQUENCE [LARGE SCALE GENOMIC DNA]</scope>
    <source>
        <strain evidence="7">cv. AL8/78</strain>
    </source>
</reference>
<dbReference type="Proteomes" id="UP000015105">
    <property type="component" value="Chromosome 7D"/>
</dbReference>
<feature type="compositionally biased region" description="Basic and acidic residues" evidence="4">
    <location>
        <begin position="520"/>
        <end position="533"/>
    </location>
</feature>
<dbReference type="GO" id="GO:0005634">
    <property type="term" value="C:nucleus"/>
    <property type="evidence" value="ECO:0007669"/>
    <property type="project" value="TreeGrafter"/>
</dbReference>
<reference evidence="6" key="5">
    <citation type="journal article" date="2021" name="G3 (Bethesda)">
        <title>Aegilops tauschii genome assembly Aet v5.0 features greater sequence contiguity and improved annotation.</title>
        <authorList>
            <person name="Wang L."/>
            <person name="Zhu T."/>
            <person name="Rodriguez J.C."/>
            <person name="Deal K.R."/>
            <person name="Dubcovsky J."/>
            <person name="McGuire P.E."/>
            <person name="Lux T."/>
            <person name="Spannagl M."/>
            <person name="Mayer K.F.X."/>
            <person name="Baldrich P."/>
            <person name="Meyers B.C."/>
            <person name="Huo N."/>
            <person name="Gu Y.Q."/>
            <person name="Zhou H."/>
            <person name="Devos K.M."/>
            <person name="Bennetzen J.L."/>
            <person name="Unver T."/>
            <person name="Budak H."/>
            <person name="Gulick P.J."/>
            <person name="Galiba G."/>
            <person name="Kalapos B."/>
            <person name="Nelson D.R."/>
            <person name="Li P."/>
            <person name="You F.M."/>
            <person name="Luo M.C."/>
            <person name="Dvorak J."/>
        </authorList>
    </citation>
    <scope>NUCLEOTIDE SEQUENCE [LARGE SCALE GENOMIC DNA]</scope>
    <source>
        <strain evidence="6">cv. AL8/78</strain>
    </source>
</reference>
<reference evidence="6" key="3">
    <citation type="journal article" date="2017" name="Nature">
        <title>Genome sequence of the progenitor of the wheat D genome Aegilops tauschii.</title>
        <authorList>
            <person name="Luo M.C."/>
            <person name="Gu Y.Q."/>
            <person name="Puiu D."/>
            <person name="Wang H."/>
            <person name="Twardziok S.O."/>
            <person name="Deal K.R."/>
            <person name="Huo N."/>
            <person name="Zhu T."/>
            <person name="Wang L."/>
            <person name="Wang Y."/>
            <person name="McGuire P.E."/>
            <person name="Liu S."/>
            <person name="Long H."/>
            <person name="Ramasamy R.K."/>
            <person name="Rodriguez J.C."/>
            <person name="Van S.L."/>
            <person name="Yuan L."/>
            <person name="Wang Z."/>
            <person name="Xia Z."/>
            <person name="Xiao L."/>
            <person name="Anderson O.D."/>
            <person name="Ouyang S."/>
            <person name="Liang Y."/>
            <person name="Zimin A.V."/>
            <person name="Pertea G."/>
            <person name="Qi P."/>
            <person name="Bennetzen J.L."/>
            <person name="Dai X."/>
            <person name="Dawson M.W."/>
            <person name="Muller H.G."/>
            <person name="Kugler K."/>
            <person name="Rivarola-Duarte L."/>
            <person name="Spannagl M."/>
            <person name="Mayer K.F.X."/>
            <person name="Lu F.H."/>
            <person name="Bevan M.W."/>
            <person name="Leroy P."/>
            <person name="Li P."/>
            <person name="You F.M."/>
            <person name="Sun Q."/>
            <person name="Liu Z."/>
            <person name="Lyons E."/>
            <person name="Wicker T."/>
            <person name="Salzberg S.L."/>
            <person name="Devos K.M."/>
            <person name="Dvorak J."/>
        </authorList>
    </citation>
    <scope>NUCLEOTIDE SEQUENCE [LARGE SCALE GENOMIC DNA]</scope>
    <source>
        <strain evidence="6">cv. AL8/78</strain>
    </source>
</reference>
<dbReference type="InterPro" id="IPR039187">
    <property type="entry name" value="SNO_AAA"/>
</dbReference>
<dbReference type="Gramene" id="AET7Gv20997200.4">
    <property type="protein sequence ID" value="AET7Gv20997200.4"/>
    <property type="gene ID" value="AET7Gv20997200"/>
</dbReference>
<reference evidence="7" key="2">
    <citation type="journal article" date="2017" name="Nat. Plants">
        <title>The Aegilops tauschii genome reveals multiple impacts of transposons.</title>
        <authorList>
            <person name="Zhao G."/>
            <person name="Zou C."/>
            <person name="Li K."/>
            <person name="Wang K."/>
            <person name="Li T."/>
            <person name="Gao L."/>
            <person name="Zhang X."/>
            <person name="Wang H."/>
            <person name="Yang Z."/>
            <person name="Liu X."/>
            <person name="Jiang W."/>
            <person name="Mao L."/>
            <person name="Kong X."/>
            <person name="Jiao Y."/>
            <person name="Jia J."/>
        </authorList>
    </citation>
    <scope>NUCLEOTIDE SEQUENCE [LARGE SCALE GENOMIC DNA]</scope>
    <source>
        <strain evidence="7">cv. AL8/78</strain>
    </source>
</reference>
<name>A0A453SLU5_AEGTS</name>
<dbReference type="AlphaFoldDB" id="A0A453SLU5"/>
<evidence type="ECO:0000259" key="5">
    <source>
        <dbReference type="Pfam" id="PF13872"/>
    </source>
</evidence>
<proteinExistence type="inferred from homology"/>
<evidence type="ECO:0000256" key="1">
    <source>
        <dbReference type="ARBA" id="ARBA00006992"/>
    </source>
</evidence>
<reference evidence="6" key="4">
    <citation type="submission" date="2019-03" db="UniProtKB">
        <authorList>
            <consortium name="EnsemblPlants"/>
        </authorList>
    </citation>
    <scope>IDENTIFICATION</scope>
</reference>
<dbReference type="Pfam" id="PF13872">
    <property type="entry name" value="AAA_34"/>
    <property type="match status" value="1"/>
</dbReference>
<evidence type="ECO:0000256" key="2">
    <source>
        <dbReference type="ARBA" id="ARBA00023015"/>
    </source>
</evidence>
<evidence type="ECO:0000313" key="6">
    <source>
        <dbReference type="EnsemblPlants" id="AET7Gv20997200.4"/>
    </source>
</evidence>
<evidence type="ECO:0000256" key="3">
    <source>
        <dbReference type="ARBA" id="ARBA00023163"/>
    </source>
</evidence>
<dbReference type="PANTHER" id="PTHR12706">
    <property type="entry name" value="STRAWBERRY NOTCH-RELATED"/>
    <property type="match status" value="1"/>
</dbReference>
<protein>
    <recommendedName>
        <fullName evidence="5">Strawberry notch AAA domain-containing protein</fullName>
    </recommendedName>
</protein>
<dbReference type="InterPro" id="IPR026741">
    <property type="entry name" value="SNO"/>
</dbReference>
<dbReference type="GO" id="GO:0042393">
    <property type="term" value="F:histone binding"/>
    <property type="evidence" value="ECO:0007669"/>
    <property type="project" value="TreeGrafter"/>
</dbReference>
<feature type="region of interest" description="Disordered" evidence="4">
    <location>
        <begin position="512"/>
        <end position="536"/>
    </location>
</feature>
<dbReference type="InterPro" id="IPR027417">
    <property type="entry name" value="P-loop_NTPase"/>
</dbReference>
<accession>A0A453SLU5</accession>
<comment type="similarity">
    <text evidence="1">Belongs to the SBNO family.</text>
</comment>
<dbReference type="GO" id="GO:0031490">
    <property type="term" value="F:chromatin DNA binding"/>
    <property type="evidence" value="ECO:0007669"/>
    <property type="project" value="TreeGrafter"/>
</dbReference>
<evidence type="ECO:0000256" key="4">
    <source>
        <dbReference type="SAM" id="MobiDB-lite"/>
    </source>
</evidence>
<sequence>MPHMPFLPMMPPPPRMPMALPPEPPEEINEVAFDVEREEEEGDTVGETFMDYKPPKLSLGLPHPDPVVETSSLSAVQPPEPTYNLAIMDELDETRALSCLQIETIVYACQRHLHHLPTGARAGFFIGDGAGVGKGRTIAGLIWENWQQGRHKALWISIGSDLKYDARRDLDDVGAKCVQVHALNKLPYSKLDSKATGIADGVVFVTYSSLIASSEKGYSRLRQLVEWCGSEYDGLVVFDECHKAKNLIPEAGGQPTRTGKSVLEIQEMLPEARVVYCSATGASEPRNLGYMVRLGLWGDGTSFQSFHQFLGALEKGGVGALELVAMDMKARGMYVCRTLSYKGVDFDVVEAPLEDRMMNMYRKAAEFWAELRVELLSASEYYAEDKSNSAQIWRLYWASHQRFFRHMCMSAKVPAVVRLVKEALAEERCVVVGLQSTGEARTEEAITKYGVEMEDFISGPRELLLKLVEDNYPLPPKPDCSQQGEEKVTEVQRKRHYGPDVSLKGRVRKLAKMEDSDDGMDAHSPLESDHELTDSEEELHMCQICNTEEEKSLERCLHG</sequence>
<evidence type="ECO:0000313" key="7">
    <source>
        <dbReference type="Proteomes" id="UP000015105"/>
    </source>
</evidence>
<dbReference type="SUPFAM" id="SSF52540">
    <property type="entry name" value="P-loop containing nucleoside triphosphate hydrolases"/>
    <property type="match status" value="1"/>
</dbReference>
<dbReference type="Gene3D" id="3.40.50.300">
    <property type="entry name" value="P-loop containing nucleotide triphosphate hydrolases"/>
    <property type="match status" value="1"/>
</dbReference>
<dbReference type="EnsemblPlants" id="AET7Gv20997200.4">
    <property type="protein sequence ID" value="AET7Gv20997200.4"/>
    <property type="gene ID" value="AET7Gv20997200"/>
</dbReference>
<organism evidence="6 7">
    <name type="scientific">Aegilops tauschii subsp. strangulata</name>
    <name type="common">Goatgrass</name>
    <dbReference type="NCBI Taxonomy" id="200361"/>
    <lineage>
        <taxon>Eukaryota</taxon>
        <taxon>Viridiplantae</taxon>
        <taxon>Streptophyta</taxon>
        <taxon>Embryophyta</taxon>
        <taxon>Tracheophyta</taxon>
        <taxon>Spermatophyta</taxon>
        <taxon>Magnoliopsida</taxon>
        <taxon>Liliopsida</taxon>
        <taxon>Poales</taxon>
        <taxon>Poaceae</taxon>
        <taxon>BOP clade</taxon>
        <taxon>Pooideae</taxon>
        <taxon>Triticodae</taxon>
        <taxon>Triticeae</taxon>
        <taxon>Triticinae</taxon>
        <taxon>Aegilops</taxon>
    </lineage>
</organism>
<keyword evidence="7" id="KW-1185">Reference proteome</keyword>
<dbReference type="PANTHER" id="PTHR12706:SF31">
    <property type="entry name" value="PHD-TYPE DOMAIN-CONTAINING PROTEIN"/>
    <property type="match status" value="1"/>
</dbReference>
<keyword evidence="2" id="KW-0805">Transcription regulation</keyword>
<feature type="domain" description="Strawberry notch AAA" evidence="5">
    <location>
        <begin position="62"/>
        <end position="362"/>
    </location>
</feature>
<dbReference type="FunFam" id="3.40.50.300:FF:000342">
    <property type="entry name" value="Protein strawberry notch homolog 2"/>
    <property type="match status" value="1"/>
</dbReference>